<reference evidence="3" key="1">
    <citation type="submission" date="2016-04" db="EMBL/GenBank/DDBJ databases">
        <authorList>
            <person name="Strapagiel D."/>
            <person name="Borowka P."/>
            <person name="Marciniak B."/>
            <person name="Bakula Z."/>
            <person name="Van Ingen J."/>
            <person name="Safianowska A."/>
            <person name="Dziadek J."/>
            <person name="Jagielski T."/>
        </authorList>
    </citation>
    <scope>NUCLEOTIDE SEQUENCE [LARGE SCALE GENOMIC DNA]</scope>
    <source>
        <strain evidence="3">1010001458</strain>
    </source>
</reference>
<comment type="caution">
    <text evidence="2">The sequence shown here is derived from an EMBL/GenBank/DDBJ whole genome shotgun (WGS) entry which is preliminary data.</text>
</comment>
<keyword evidence="3" id="KW-1185">Reference proteome</keyword>
<name>A0A164EJK6_9MYCO</name>
<gene>
    <name evidence="2" type="ORF">A4G28_14035</name>
</gene>
<sequence>MRPCSGGEGAGQIEHRPATMRPCSGGEGAGQIEHQPSLSALLHRLESKTLMTTRQARIGRNKENYCGW</sequence>
<dbReference type="AlphaFoldDB" id="A0A164EJK6"/>
<evidence type="ECO:0000256" key="1">
    <source>
        <dbReference type="SAM" id="MobiDB-lite"/>
    </source>
</evidence>
<dbReference type="EMBL" id="LWCI01000022">
    <property type="protein sequence ID" value="KZS67610.1"/>
    <property type="molecule type" value="Genomic_DNA"/>
</dbReference>
<dbReference type="Proteomes" id="UP000077342">
    <property type="component" value="Unassembled WGS sequence"/>
</dbReference>
<evidence type="ECO:0000313" key="3">
    <source>
        <dbReference type="Proteomes" id="UP000077342"/>
    </source>
</evidence>
<organism evidence="2 3">
    <name type="scientific">Mycobacterium ostraviense</name>
    <dbReference type="NCBI Taxonomy" id="2738409"/>
    <lineage>
        <taxon>Bacteria</taxon>
        <taxon>Bacillati</taxon>
        <taxon>Actinomycetota</taxon>
        <taxon>Actinomycetes</taxon>
        <taxon>Mycobacteriales</taxon>
        <taxon>Mycobacteriaceae</taxon>
        <taxon>Mycobacterium</taxon>
    </lineage>
</organism>
<feature type="compositionally biased region" description="Gly residues" evidence="1">
    <location>
        <begin position="1"/>
        <end position="10"/>
    </location>
</feature>
<evidence type="ECO:0000313" key="2">
    <source>
        <dbReference type="EMBL" id="KZS67610.1"/>
    </source>
</evidence>
<feature type="region of interest" description="Disordered" evidence="1">
    <location>
        <begin position="1"/>
        <end position="34"/>
    </location>
</feature>
<proteinExistence type="predicted"/>
<accession>A0A164EJK6</accession>
<protein>
    <submittedName>
        <fullName evidence="2">Uncharacterized protein</fullName>
    </submittedName>
</protein>